<evidence type="ECO:0000313" key="1">
    <source>
        <dbReference type="EMBL" id="NIZ41279.1"/>
    </source>
</evidence>
<accession>A0A968KS14</accession>
<organism evidence="1 2">
    <name type="scientific">Entomospira entomophila</name>
    <dbReference type="NCBI Taxonomy" id="2719988"/>
    <lineage>
        <taxon>Bacteria</taxon>
        <taxon>Pseudomonadati</taxon>
        <taxon>Spirochaetota</taxon>
        <taxon>Spirochaetia</taxon>
        <taxon>Spirochaetales</taxon>
        <taxon>Spirochaetaceae</taxon>
        <taxon>Entomospira</taxon>
    </lineage>
</organism>
<comment type="caution">
    <text evidence="1">The sequence shown here is derived from an EMBL/GenBank/DDBJ whole genome shotgun (WGS) entry which is preliminary data.</text>
</comment>
<evidence type="ECO:0000313" key="2">
    <source>
        <dbReference type="Proteomes" id="UP000711995"/>
    </source>
</evidence>
<dbReference type="RefSeq" id="WP_167700900.1">
    <property type="nucleotide sequence ID" value="NZ_CP118175.1"/>
</dbReference>
<protein>
    <submittedName>
        <fullName evidence="1">Uncharacterized protein</fullName>
    </submittedName>
</protein>
<sequence length="188" mass="21823">MKQLAKLFLLILLTLSFLPVSFAQSIKKKSRQRTMEAGTYTSYQLFFAKSSPFLTLSIIKNIGDIPTEYWLEISQISKHKTAKTLTLDNFLALRYIAGEEDKFMKILPEQIIRINTHWAGGNDYYKEVFRVKITSTEVANLLDSNQFSANITLRNGSLYLFRIEEKAWNKMKNSITKLLYTDEEETDQ</sequence>
<dbReference type="Proteomes" id="UP000711995">
    <property type="component" value="Unassembled WGS sequence"/>
</dbReference>
<reference evidence="1 2" key="1">
    <citation type="submission" date="2020-03" db="EMBL/GenBank/DDBJ databases">
        <title>Spirochaetal bacteria isolated from arthropods constitute a novel genus Entomospira genus novum within the order Spirochaetales.</title>
        <authorList>
            <person name="Grana-Miraglia L."/>
            <person name="Sikutova S."/>
            <person name="Fingerle V."/>
            <person name="Sing A."/>
            <person name="Castillo-Ramirez S."/>
            <person name="Margos G."/>
            <person name="Rudolf I."/>
        </authorList>
    </citation>
    <scope>NUCLEOTIDE SEQUENCE [LARGE SCALE GENOMIC DNA]</scope>
    <source>
        <strain evidence="1 2">BR193</strain>
    </source>
</reference>
<gene>
    <name evidence="1" type="ORF">HCT14_07155</name>
</gene>
<proteinExistence type="predicted"/>
<name>A0A968KS14_9SPIO</name>
<dbReference type="EMBL" id="JAATLJ010000002">
    <property type="protein sequence ID" value="NIZ41279.1"/>
    <property type="molecule type" value="Genomic_DNA"/>
</dbReference>
<dbReference type="AlphaFoldDB" id="A0A968KS14"/>
<keyword evidence="2" id="KW-1185">Reference proteome</keyword>